<keyword evidence="2" id="KW-0812">Transmembrane</keyword>
<keyword evidence="2" id="KW-1133">Transmembrane helix</keyword>
<accession>A0A8H7DAW7</accession>
<gene>
    <name evidence="3" type="ORF">MVEN_00478600</name>
</gene>
<keyword evidence="4" id="KW-1185">Reference proteome</keyword>
<feature type="region of interest" description="Disordered" evidence="1">
    <location>
        <begin position="153"/>
        <end position="172"/>
    </location>
</feature>
<feature type="transmembrane region" description="Helical" evidence="2">
    <location>
        <begin position="179"/>
        <end position="201"/>
    </location>
</feature>
<evidence type="ECO:0000313" key="3">
    <source>
        <dbReference type="EMBL" id="KAF7366027.1"/>
    </source>
</evidence>
<dbReference type="OrthoDB" id="2963738at2759"/>
<dbReference type="Proteomes" id="UP000620124">
    <property type="component" value="Unassembled WGS sequence"/>
</dbReference>
<evidence type="ECO:0000256" key="2">
    <source>
        <dbReference type="SAM" id="Phobius"/>
    </source>
</evidence>
<dbReference type="AlphaFoldDB" id="A0A8H7DAW7"/>
<proteinExistence type="predicted"/>
<dbReference type="EMBL" id="JACAZI010000003">
    <property type="protein sequence ID" value="KAF7366027.1"/>
    <property type="molecule type" value="Genomic_DNA"/>
</dbReference>
<sequence>MANRRPYIEDLEKSIGHQEPRNVWPREVIFGIPPFPDLTLCGETCFSAAANATGRSIVPDPCVLSPLPLPLLPFFPPLALTRRAIKNVNCLCGNADFQFRANSCVQAECEESSDLGGVAQLQQRCAVHILFVTGQPTVTVPFHPSNSNADFSGSALITNAPTPPASQPARKSNNSARTMAIVASLAAVAFLIGVAVLLMWVRKRRRHADRRRLPEQFLDSQEHILRDTSRPKVPGMVNAESSRANQWQTALFADGDLKANPVADSDNLQRTDPPVVAVEHVVLPRAEPGLREGAPDQADGETMTLRLRRVEAQLENLLTMGLPEGSPPSYTG</sequence>
<comment type="caution">
    <text evidence="3">The sequence shown here is derived from an EMBL/GenBank/DDBJ whole genome shotgun (WGS) entry which is preliminary data.</text>
</comment>
<name>A0A8H7DAW7_9AGAR</name>
<reference evidence="3" key="1">
    <citation type="submission" date="2020-05" db="EMBL/GenBank/DDBJ databases">
        <title>Mycena genomes resolve the evolution of fungal bioluminescence.</title>
        <authorList>
            <person name="Tsai I.J."/>
        </authorList>
    </citation>
    <scope>NUCLEOTIDE SEQUENCE</scope>
    <source>
        <strain evidence="3">CCC161011</strain>
    </source>
</reference>
<keyword evidence="2" id="KW-0472">Membrane</keyword>
<evidence type="ECO:0000313" key="4">
    <source>
        <dbReference type="Proteomes" id="UP000620124"/>
    </source>
</evidence>
<organism evidence="3 4">
    <name type="scientific">Mycena venus</name>
    <dbReference type="NCBI Taxonomy" id="2733690"/>
    <lineage>
        <taxon>Eukaryota</taxon>
        <taxon>Fungi</taxon>
        <taxon>Dikarya</taxon>
        <taxon>Basidiomycota</taxon>
        <taxon>Agaricomycotina</taxon>
        <taxon>Agaricomycetes</taxon>
        <taxon>Agaricomycetidae</taxon>
        <taxon>Agaricales</taxon>
        <taxon>Marasmiineae</taxon>
        <taxon>Mycenaceae</taxon>
        <taxon>Mycena</taxon>
    </lineage>
</organism>
<protein>
    <submittedName>
        <fullName evidence="3">CFEM domain-containing protein</fullName>
    </submittedName>
</protein>
<evidence type="ECO:0000256" key="1">
    <source>
        <dbReference type="SAM" id="MobiDB-lite"/>
    </source>
</evidence>